<proteinExistence type="predicted"/>
<sequence>MAQDKGKGNIEKDSQIYLQGLGSISPFDGREVLFTHKLNDILSEGALHRYRAVVEIEALISLADSNLARKPDISITEREVLRQIVTAERFDARAVAEYDHFGRNGIGPLEHDVKAVEMYLRERLTHEGLGRLNEFVHFPMTSEDVNNIAYNLMLREALNSVWLPKVIEVTDTLADMTLKYAQVPVLGKTHGMNASPTTIGKRFGYTLDKMVDSLTALEQIRLNAKFSGPVGNHNAMTAIAGEFDIDSYAQKFVERFGFEYAGIENQRISHQRIVRLFNEMAILNTFGADLCDNIRQNVMLGWLYQEGKSSHVGSSVMPHKINPWFFEVGQGYFEITNTLIGGMRDGLLMSAFERDLTDHPWERMYGEIIAGSVVGFSYIAEGLQTLRVNEEAARRELQTTPEVLSEAVQIAGRLLGVADVYTKIKMLTRGKKLDKEGLVQIIKEVLPDSVEREQLLKLTPEVYTGRAAAIAQESVAHYRSVRGGVRRGILHDLLRIEGVLFDFDNTLQQGDKEELHARLNAISEQMVMSYTLAEIECFGNRSDYKEMRRMMVNEFNKKGERKITEEDFDLVNKKVSGTFDDRFYLADGAEELLHYLHTQEYKIGLVTTRGSNSLPRLLERHGIRKYFQVVVNRDDCKEVKPHPQPIVTALERLGVHAHRAVYVGDKQVDDIIAGNSLGMKTILVHNGEREKYCAQPTYHVKTPREILEMFLRK</sequence>
<comment type="caution">
    <text evidence="7">The sequence shown here is derived from an EMBL/GenBank/DDBJ whole genome shotgun (WGS) entry which is preliminary data.</text>
</comment>
<dbReference type="InterPro" id="IPR041492">
    <property type="entry name" value="HAD_2"/>
</dbReference>
<dbReference type="InterPro" id="IPR020557">
    <property type="entry name" value="Fumarate_lyase_CS"/>
</dbReference>
<accession>A0A1F6V7W2</accession>
<dbReference type="InterPro" id="IPR000362">
    <property type="entry name" value="Fumarate_lyase_fam"/>
</dbReference>
<dbReference type="InterPro" id="IPR013539">
    <property type="entry name" value="PurB_C"/>
</dbReference>
<dbReference type="PANTHER" id="PTHR43411">
    <property type="entry name" value="ADENYLOSUCCINATE LYASE"/>
    <property type="match status" value="1"/>
</dbReference>
<feature type="domain" description="Adenylosuccinate lyase PurB C-terminal" evidence="6">
    <location>
        <begin position="350"/>
        <end position="464"/>
    </location>
</feature>
<dbReference type="InterPro" id="IPR022761">
    <property type="entry name" value="Fumarate_lyase_N"/>
</dbReference>
<dbReference type="SUPFAM" id="SSF48557">
    <property type="entry name" value="L-aspartase-like"/>
    <property type="match status" value="1"/>
</dbReference>
<evidence type="ECO:0000256" key="1">
    <source>
        <dbReference type="ARBA" id="ARBA00004706"/>
    </source>
</evidence>
<dbReference type="Pfam" id="PF00206">
    <property type="entry name" value="Lyase_1"/>
    <property type="match status" value="1"/>
</dbReference>
<gene>
    <name evidence="7" type="ORF">A2642_04145</name>
</gene>
<comment type="pathway">
    <text evidence="2">Purine metabolism; AMP biosynthesis via de novo pathway; AMP from IMP: step 2/2.</text>
</comment>
<dbReference type="Gene3D" id="3.40.50.1000">
    <property type="entry name" value="HAD superfamily/HAD-like"/>
    <property type="match status" value="1"/>
</dbReference>
<dbReference type="NCBIfam" id="TIGR01549">
    <property type="entry name" value="HAD-SF-IA-v1"/>
    <property type="match status" value="1"/>
</dbReference>
<evidence type="ECO:0000256" key="2">
    <source>
        <dbReference type="ARBA" id="ARBA00004734"/>
    </source>
</evidence>
<reference evidence="7 8" key="1">
    <citation type="journal article" date="2016" name="Nat. Commun.">
        <title>Thousands of microbial genomes shed light on interconnected biogeochemical processes in an aquifer system.</title>
        <authorList>
            <person name="Anantharaman K."/>
            <person name="Brown C.T."/>
            <person name="Hug L.A."/>
            <person name="Sharon I."/>
            <person name="Castelle C.J."/>
            <person name="Probst A.J."/>
            <person name="Thomas B.C."/>
            <person name="Singh A."/>
            <person name="Wilkins M.J."/>
            <person name="Karaoz U."/>
            <person name="Brodie E.L."/>
            <person name="Williams K.H."/>
            <person name="Hubbard S.S."/>
            <person name="Banfield J.F."/>
        </authorList>
    </citation>
    <scope>NUCLEOTIDE SEQUENCE [LARGE SCALE GENOMIC DNA]</scope>
</reference>
<dbReference type="AlphaFoldDB" id="A0A1F6V7W2"/>
<dbReference type="Gene3D" id="1.10.40.30">
    <property type="entry name" value="Fumarase/aspartase (C-terminal domain)"/>
    <property type="match status" value="1"/>
</dbReference>
<dbReference type="InterPro" id="IPR023214">
    <property type="entry name" value="HAD_sf"/>
</dbReference>
<evidence type="ECO:0000259" key="5">
    <source>
        <dbReference type="Pfam" id="PF00206"/>
    </source>
</evidence>
<dbReference type="PRINTS" id="PR00149">
    <property type="entry name" value="FUMRATELYASE"/>
</dbReference>
<dbReference type="InterPro" id="IPR047136">
    <property type="entry name" value="PurB_bact"/>
</dbReference>
<dbReference type="PROSITE" id="PS00163">
    <property type="entry name" value="FUMARATE_LYASES"/>
    <property type="match status" value="1"/>
</dbReference>
<dbReference type="SFLD" id="SFLDG01129">
    <property type="entry name" value="C1.5:_HAD__Beta-PGM__Phosphata"/>
    <property type="match status" value="1"/>
</dbReference>
<evidence type="ECO:0000256" key="3">
    <source>
        <dbReference type="ARBA" id="ARBA00022755"/>
    </source>
</evidence>
<evidence type="ECO:0000313" key="7">
    <source>
        <dbReference type="EMBL" id="OGI65695.1"/>
    </source>
</evidence>
<dbReference type="Pfam" id="PF13419">
    <property type="entry name" value="HAD_2"/>
    <property type="match status" value="1"/>
</dbReference>
<dbReference type="EMBL" id="MFTJ01000022">
    <property type="protein sequence ID" value="OGI65695.1"/>
    <property type="molecule type" value="Genomic_DNA"/>
</dbReference>
<dbReference type="InterPro" id="IPR036412">
    <property type="entry name" value="HAD-like_sf"/>
</dbReference>
<dbReference type="Pfam" id="PF08328">
    <property type="entry name" value="ASL_C"/>
    <property type="match status" value="1"/>
</dbReference>
<evidence type="ECO:0000256" key="4">
    <source>
        <dbReference type="ARBA" id="ARBA00025012"/>
    </source>
</evidence>
<feature type="domain" description="Fumarate lyase N-terminal" evidence="5">
    <location>
        <begin position="110"/>
        <end position="331"/>
    </location>
</feature>
<name>A0A1F6V7W2_9BACT</name>
<dbReference type="InterPro" id="IPR024083">
    <property type="entry name" value="Fumarase/histidase_N"/>
</dbReference>
<dbReference type="Proteomes" id="UP000178700">
    <property type="component" value="Unassembled WGS sequence"/>
</dbReference>
<dbReference type="SUPFAM" id="SSF56784">
    <property type="entry name" value="HAD-like"/>
    <property type="match status" value="1"/>
</dbReference>
<dbReference type="GO" id="GO:0006188">
    <property type="term" value="P:IMP biosynthetic process"/>
    <property type="evidence" value="ECO:0007669"/>
    <property type="project" value="InterPro"/>
</dbReference>
<comment type="function">
    <text evidence="4">Catalyzes two reactions in de novo purine nucleotide biosynthesis. Catalyzes the breakdown of 5-aminoimidazole- (N-succinylocarboxamide) ribotide (SAICAR or 2-[5-amino-1-(5-phospho-beta-D-ribosyl)imidazole-4-carboxamido]succinate) to 5-aminoimidazole-4-carboxamide ribotide (AICAR or 5-amino-1-(5-phospho-beta-D-ribosyl)imidazole-4-carboxamide) and fumarate, and of adenylosuccinate (ADS or N(6)-(1,2-dicarboxyethyl)-AMP) to adenosine monophosphate (AMP) and fumarate.</text>
</comment>
<organism evidence="7 8">
    <name type="scientific">Candidatus Nomurabacteria bacterium RIFCSPHIGHO2_01_FULL_39_10</name>
    <dbReference type="NCBI Taxonomy" id="1801733"/>
    <lineage>
        <taxon>Bacteria</taxon>
        <taxon>Candidatus Nomuraibacteriota</taxon>
    </lineage>
</organism>
<dbReference type="GO" id="GO:0004018">
    <property type="term" value="F:N6-(1,2-dicarboxyethyl)AMP AMP-lyase (fumarate-forming) activity"/>
    <property type="evidence" value="ECO:0007669"/>
    <property type="project" value="InterPro"/>
</dbReference>
<protein>
    <recommendedName>
        <fullName evidence="9">Adenylosuccinate lyase</fullName>
    </recommendedName>
</protein>
<dbReference type="InterPro" id="IPR006439">
    <property type="entry name" value="HAD-SF_hydro_IA"/>
</dbReference>
<dbReference type="InterPro" id="IPR008948">
    <property type="entry name" value="L-Aspartase-like"/>
</dbReference>
<evidence type="ECO:0008006" key="9">
    <source>
        <dbReference type="Google" id="ProtNLM"/>
    </source>
</evidence>
<evidence type="ECO:0000313" key="8">
    <source>
        <dbReference type="Proteomes" id="UP000178700"/>
    </source>
</evidence>
<dbReference type="PANTHER" id="PTHR43411:SF1">
    <property type="entry name" value="ADENYLOSUCCINATE LYASE"/>
    <property type="match status" value="1"/>
</dbReference>
<comment type="pathway">
    <text evidence="1">Purine metabolism; IMP biosynthesis via de novo pathway; 5-amino-1-(5-phospho-D-ribosyl)imidazole-4-carboxamide from 5-amino-1-(5-phospho-D-ribosyl)imidazole-4-carboxylate: step 2/2.</text>
</comment>
<dbReference type="Gene3D" id="1.10.275.10">
    <property type="entry name" value="Fumarase/aspartase (N-terminal domain)"/>
    <property type="match status" value="1"/>
</dbReference>
<keyword evidence="3" id="KW-0658">Purine biosynthesis</keyword>
<evidence type="ECO:0000259" key="6">
    <source>
        <dbReference type="Pfam" id="PF08328"/>
    </source>
</evidence>
<dbReference type="Gene3D" id="1.20.200.10">
    <property type="entry name" value="Fumarase/aspartase (Central domain)"/>
    <property type="match status" value="1"/>
</dbReference>
<dbReference type="SFLD" id="SFLDS00003">
    <property type="entry name" value="Haloacid_Dehalogenase"/>
    <property type="match status" value="1"/>
</dbReference>